<evidence type="ECO:0000259" key="17">
    <source>
        <dbReference type="PROSITE" id="PS51068"/>
    </source>
</evidence>
<keyword evidence="13 15" id="KW-0326">Glycosidase</keyword>
<feature type="active site" description="Proton donor" evidence="15">
    <location>
        <position position="3"/>
    </location>
</feature>
<keyword evidence="12 15" id="KW-0511">Multifunctional enzyme</keyword>
<dbReference type="Gene3D" id="1.10.8.50">
    <property type="match status" value="1"/>
</dbReference>
<evidence type="ECO:0000256" key="11">
    <source>
        <dbReference type="ARBA" id="ARBA00023239"/>
    </source>
</evidence>
<dbReference type="InterPro" id="IPR012319">
    <property type="entry name" value="FPG_cat"/>
</dbReference>
<comment type="subunit">
    <text evidence="3 15">Monomer.</text>
</comment>
<dbReference type="CDD" id="cd08966">
    <property type="entry name" value="EcFpg-like_N"/>
    <property type="match status" value="1"/>
</dbReference>
<evidence type="ECO:0000256" key="8">
    <source>
        <dbReference type="ARBA" id="ARBA00022833"/>
    </source>
</evidence>
<keyword evidence="9 15" id="KW-0238">DNA-binding</keyword>
<feature type="active site" description="Schiff-base intermediate with DNA" evidence="15">
    <location>
        <position position="2"/>
    </location>
</feature>
<dbReference type="PROSITE" id="PS01242">
    <property type="entry name" value="ZF_FPG_1"/>
    <property type="match status" value="1"/>
</dbReference>
<dbReference type="InterPro" id="IPR015886">
    <property type="entry name" value="H2TH_FPG"/>
</dbReference>
<reference evidence="18" key="1">
    <citation type="submission" date="2023-03" db="EMBL/GenBank/DDBJ databases">
        <authorList>
            <person name="Pearce D."/>
        </authorList>
    </citation>
    <scope>NUCLEOTIDE SEQUENCE</scope>
    <source>
        <strain evidence="18">Mc</strain>
    </source>
</reference>
<keyword evidence="10 15" id="KW-0234">DNA repair</keyword>
<evidence type="ECO:0000313" key="19">
    <source>
        <dbReference type="Proteomes" id="UP001158598"/>
    </source>
</evidence>
<dbReference type="GO" id="GO:0034039">
    <property type="term" value="F:8-oxo-7,8-dihydroguanine DNA N-glycosylase activity"/>
    <property type="evidence" value="ECO:0007669"/>
    <property type="project" value="TreeGrafter"/>
</dbReference>
<dbReference type="NCBIfam" id="NF002211">
    <property type="entry name" value="PRK01103.1"/>
    <property type="match status" value="1"/>
</dbReference>
<feature type="domain" description="FPG-type" evidence="16">
    <location>
        <begin position="237"/>
        <end position="271"/>
    </location>
</feature>
<keyword evidence="5 15" id="KW-0227">DNA damage</keyword>
<name>A0AA35UPS9_METCP</name>
<feature type="active site" description="Proton donor; for delta-elimination activity" evidence="15">
    <location>
        <position position="261"/>
    </location>
</feature>
<evidence type="ECO:0000256" key="14">
    <source>
        <dbReference type="ARBA" id="ARBA00044632"/>
    </source>
</evidence>
<evidence type="ECO:0000256" key="4">
    <source>
        <dbReference type="ARBA" id="ARBA00022723"/>
    </source>
</evidence>
<sequence>MPELPEVETTRRGIAPHIAGWRIVDVRVREARLRWPVPADLGETLTGRRLTDVRRRGKYLLLDFDEGTLIAHLGMSGSLRICKPGFPPRKHDHVDLVFEGDICLRYHDPRRFGCLLWTAEPPERHPLLAALGPEPLDKAFDGAHLHRLAAGRNTAVKSFIMDSRVVAGVGNIYANEALFRAGIHPARPAGKISLARYRNLGEHIAEVLAASIEQGGTTLRDFVNESGAPGYFKQVLRVYDRAGQPCRVCGEPIRCMRLGQRATYYCPRCQR</sequence>
<evidence type="ECO:0000256" key="13">
    <source>
        <dbReference type="ARBA" id="ARBA00023295"/>
    </source>
</evidence>
<evidence type="ECO:0000256" key="1">
    <source>
        <dbReference type="ARBA" id="ARBA00001668"/>
    </source>
</evidence>
<dbReference type="InterPro" id="IPR010663">
    <property type="entry name" value="Znf_FPG/IleRS"/>
</dbReference>
<keyword evidence="11 15" id="KW-0456">Lyase</keyword>
<evidence type="ECO:0000259" key="16">
    <source>
        <dbReference type="PROSITE" id="PS51066"/>
    </source>
</evidence>
<dbReference type="SUPFAM" id="SSF46946">
    <property type="entry name" value="S13-like H2TH domain"/>
    <property type="match status" value="1"/>
</dbReference>
<dbReference type="AlphaFoldDB" id="A0AA35UPS9"/>
<dbReference type="RefSeq" id="WP_017364804.1">
    <property type="nucleotide sequence ID" value="NZ_OX458332.1"/>
</dbReference>
<dbReference type="Proteomes" id="UP001158598">
    <property type="component" value="Chromosome"/>
</dbReference>
<feature type="active site" description="Proton donor; for beta-elimination activity" evidence="15">
    <location>
        <position position="58"/>
    </location>
</feature>
<dbReference type="InterPro" id="IPR035937">
    <property type="entry name" value="FPG_N"/>
</dbReference>
<keyword evidence="4 15" id="KW-0479">Metal-binding</keyword>
<comment type="catalytic activity">
    <reaction evidence="14 15">
        <text>2'-deoxyribonucleotide-(2'-deoxyribose 5'-phosphate)-2'-deoxyribonucleotide-DNA = a 3'-end 2'-deoxyribonucleotide-(2,3-dehydro-2,3-deoxyribose 5'-phosphate)-DNA + a 5'-end 5'-phospho-2'-deoxyribonucleoside-DNA + H(+)</text>
        <dbReference type="Rhea" id="RHEA:66592"/>
        <dbReference type="Rhea" id="RHEA-COMP:13180"/>
        <dbReference type="Rhea" id="RHEA-COMP:16897"/>
        <dbReference type="Rhea" id="RHEA-COMP:17067"/>
        <dbReference type="ChEBI" id="CHEBI:15378"/>
        <dbReference type="ChEBI" id="CHEBI:136412"/>
        <dbReference type="ChEBI" id="CHEBI:157695"/>
        <dbReference type="ChEBI" id="CHEBI:167181"/>
        <dbReference type="EC" id="4.2.99.18"/>
    </reaction>
</comment>
<dbReference type="GO" id="GO:0140078">
    <property type="term" value="F:class I DNA-(apurinic or apyrimidinic site) endonuclease activity"/>
    <property type="evidence" value="ECO:0007669"/>
    <property type="project" value="UniProtKB-EC"/>
</dbReference>
<dbReference type="InterPro" id="IPR015887">
    <property type="entry name" value="DNA_glyclase_Znf_dom_DNA_BS"/>
</dbReference>
<protein>
    <recommendedName>
        <fullName evidence="15">Formamidopyrimidine-DNA glycosylase</fullName>
        <shortName evidence="15">Fapy-DNA glycosylase</shortName>
        <ecNumber evidence="15">3.2.2.23</ecNumber>
    </recommendedName>
    <alternativeName>
        <fullName evidence="15">DNA-(apurinic or apyrimidinic site) lyase MutM</fullName>
        <shortName evidence="15">AP lyase MutM</shortName>
        <ecNumber evidence="15">4.2.99.18</ecNumber>
    </alternativeName>
</protein>
<evidence type="ECO:0000256" key="15">
    <source>
        <dbReference type="HAMAP-Rule" id="MF_00103"/>
    </source>
</evidence>
<dbReference type="PROSITE" id="PS51068">
    <property type="entry name" value="FPG_CAT"/>
    <property type="match status" value="1"/>
</dbReference>
<dbReference type="InterPro" id="IPR000214">
    <property type="entry name" value="Znf_DNA_glyclase/AP_lyase"/>
</dbReference>
<dbReference type="PROSITE" id="PS51066">
    <property type="entry name" value="ZF_FPG_2"/>
    <property type="match status" value="1"/>
</dbReference>
<evidence type="ECO:0000256" key="5">
    <source>
        <dbReference type="ARBA" id="ARBA00022763"/>
    </source>
</evidence>
<evidence type="ECO:0000256" key="10">
    <source>
        <dbReference type="ARBA" id="ARBA00023204"/>
    </source>
</evidence>
<keyword evidence="8 15" id="KW-0862">Zinc</keyword>
<dbReference type="SMART" id="SM01232">
    <property type="entry name" value="H2TH"/>
    <property type="match status" value="1"/>
</dbReference>
<dbReference type="EMBL" id="OX458332">
    <property type="protein sequence ID" value="CAI8792936.1"/>
    <property type="molecule type" value="Genomic_DNA"/>
</dbReference>
<dbReference type="SUPFAM" id="SSF57716">
    <property type="entry name" value="Glucocorticoid receptor-like (DNA-binding domain)"/>
    <property type="match status" value="1"/>
</dbReference>
<dbReference type="FunFam" id="3.20.190.10:FF:000001">
    <property type="entry name" value="Formamidopyrimidine-DNA glycosylase"/>
    <property type="match status" value="1"/>
</dbReference>
<accession>A0AA35UPS9</accession>
<evidence type="ECO:0000256" key="7">
    <source>
        <dbReference type="ARBA" id="ARBA00022801"/>
    </source>
</evidence>
<dbReference type="InterPro" id="IPR010979">
    <property type="entry name" value="Ribosomal_uS13-like_H2TH"/>
</dbReference>
<dbReference type="GO" id="GO:0003684">
    <property type="term" value="F:damaged DNA binding"/>
    <property type="evidence" value="ECO:0007669"/>
    <property type="project" value="InterPro"/>
</dbReference>
<comment type="cofactor">
    <cofactor evidence="15">
        <name>Zn(2+)</name>
        <dbReference type="ChEBI" id="CHEBI:29105"/>
    </cofactor>
    <text evidence="15">Binds 1 zinc ion per subunit.</text>
</comment>
<dbReference type="GO" id="GO:0008270">
    <property type="term" value="F:zinc ion binding"/>
    <property type="evidence" value="ECO:0007669"/>
    <property type="project" value="UniProtKB-UniRule"/>
</dbReference>
<evidence type="ECO:0000256" key="6">
    <source>
        <dbReference type="ARBA" id="ARBA00022771"/>
    </source>
</evidence>
<dbReference type="GO" id="GO:0006284">
    <property type="term" value="P:base-excision repair"/>
    <property type="evidence" value="ECO:0007669"/>
    <property type="project" value="InterPro"/>
</dbReference>
<evidence type="ECO:0000313" key="18">
    <source>
        <dbReference type="EMBL" id="CAI8792936.1"/>
    </source>
</evidence>
<comment type="function">
    <text evidence="15">Involved in base excision repair of DNA damaged by oxidation or by mutagenic agents. Acts as DNA glycosylase that recognizes and removes damaged bases. Has a preference for oxidized purines, such as 7,8-dihydro-8-oxoguanine (8-oxoG). Has AP (apurinic/apyrimidinic) lyase activity and introduces nicks in the DNA strand. Cleaves the DNA backbone by beta-delta elimination to generate a single-strand break at the site of the removed base with both 3'- and 5'-phosphates.</text>
</comment>
<feature type="binding site" evidence="15">
    <location>
        <position position="91"/>
    </location>
    <ligand>
        <name>DNA</name>
        <dbReference type="ChEBI" id="CHEBI:16991"/>
    </ligand>
</feature>
<dbReference type="Pfam" id="PF06827">
    <property type="entry name" value="zf-FPG_IleRS"/>
    <property type="match status" value="1"/>
</dbReference>
<evidence type="ECO:0000256" key="12">
    <source>
        <dbReference type="ARBA" id="ARBA00023268"/>
    </source>
</evidence>
<dbReference type="InterPro" id="IPR020629">
    <property type="entry name" value="FPG_Glyclase"/>
</dbReference>
<dbReference type="EC" id="4.2.99.18" evidence="15"/>
<keyword evidence="7 15" id="KW-0378">Hydrolase</keyword>
<proteinExistence type="inferred from homology"/>
<evidence type="ECO:0000256" key="2">
    <source>
        <dbReference type="ARBA" id="ARBA00009409"/>
    </source>
</evidence>
<dbReference type="Pfam" id="PF06831">
    <property type="entry name" value="H2TH"/>
    <property type="match status" value="1"/>
</dbReference>
<organism evidence="18 19">
    <name type="scientific">Methylococcus capsulatus</name>
    <dbReference type="NCBI Taxonomy" id="414"/>
    <lineage>
        <taxon>Bacteria</taxon>
        <taxon>Pseudomonadati</taxon>
        <taxon>Pseudomonadota</taxon>
        <taxon>Gammaproteobacteria</taxon>
        <taxon>Methylococcales</taxon>
        <taxon>Methylococcaceae</taxon>
        <taxon>Methylococcus</taxon>
    </lineage>
</organism>
<evidence type="ECO:0000256" key="9">
    <source>
        <dbReference type="ARBA" id="ARBA00023125"/>
    </source>
</evidence>
<keyword evidence="6 15" id="KW-0863">Zinc-finger</keyword>
<dbReference type="SMART" id="SM00898">
    <property type="entry name" value="Fapy_DNA_glyco"/>
    <property type="match status" value="1"/>
</dbReference>
<dbReference type="Pfam" id="PF01149">
    <property type="entry name" value="Fapy_DNA_glyco"/>
    <property type="match status" value="1"/>
</dbReference>
<feature type="domain" description="Formamidopyrimidine-DNA glycosylase catalytic" evidence="17">
    <location>
        <begin position="2"/>
        <end position="113"/>
    </location>
</feature>
<dbReference type="NCBIfam" id="TIGR00577">
    <property type="entry name" value="fpg"/>
    <property type="match status" value="1"/>
</dbReference>
<dbReference type="FunFam" id="1.10.8.50:FF:000003">
    <property type="entry name" value="Formamidopyrimidine-DNA glycosylase"/>
    <property type="match status" value="1"/>
</dbReference>
<dbReference type="PANTHER" id="PTHR22993">
    <property type="entry name" value="FORMAMIDOPYRIMIDINE-DNA GLYCOSYLASE"/>
    <property type="match status" value="1"/>
</dbReference>
<evidence type="ECO:0000256" key="3">
    <source>
        <dbReference type="ARBA" id="ARBA00011245"/>
    </source>
</evidence>
<feature type="binding site" evidence="15">
    <location>
        <position position="110"/>
    </location>
    <ligand>
        <name>DNA</name>
        <dbReference type="ChEBI" id="CHEBI:16991"/>
    </ligand>
</feature>
<dbReference type="SUPFAM" id="SSF81624">
    <property type="entry name" value="N-terminal domain of MutM-like DNA repair proteins"/>
    <property type="match status" value="1"/>
</dbReference>
<dbReference type="EC" id="3.2.2.23" evidence="15"/>
<dbReference type="PANTHER" id="PTHR22993:SF9">
    <property type="entry name" value="FORMAMIDOPYRIMIDINE-DNA GLYCOSYLASE"/>
    <property type="match status" value="1"/>
</dbReference>
<feature type="binding site" evidence="15">
    <location>
        <position position="152"/>
    </location>
    <ligand>
        <name>DNA</name>
        <dbReference type="ChEBI" id="CHEBI:16991"/>
    </ligand>
</feature>
<dbReference type="HAMAP" id="MF_00103">
    <property type="entry name" value="Fapy_DNA_glycosyl"/>
    <property type="match status" value="1"/>
</dbReference>
<dbReference type="Gene3D" id="3.20.190.10">
    <property type="entry name" value="MutM-like, N-terminal"/>
    <property type="match status" value="1"/>
</dbReference>
<comment type="similarity">
    <text evidence="2 15">Belongs to the FPG family.</text>
</comment>
<comment type="catalytic activity">
    <reaction evidence="1 15">
        <text>Hydrolysis of DNA containing ring-opened 7-methylguanine residues, releasing 2,6-diamino-4-hydroxy-5-(N-methyl)formamidopyrimidine.</text>
        <dbReference type="EC" id="3.2.2.23"/>
    </reaction>
</comment>
<gene>
    <name evidence="15 18" type="primary">mutM</name>
    <name evidence="15" type="synonym">fpg</name>
    <name evidence="18" type="ORF">MCNOR_1421</name>
</gene>